<reference evidence="3" key="2">
    <citation type="submission" date="2023-06" db="EMBL/GenBank/DDBJ databases">
        <authorList>
            <person name="Lucena T."/>
            <person name="Sun Q."/>
        </authorList>
    </citation>
    <scope>NUCLEOTIDE SEQUENCE</scope>
    <source>
        <strain evidence="3">CECT 7703</strain>
    </source>
</reference>
<dbReference type="Gene3D" id="2.160.20.120">
    <property type="match status" value="2"/>
</dbReference>
<feature type="domain" description="Putative auto-transporter adhesin head GIN" evidence="2">
    <location>
        <begin position="182"/>
        <end position="276"/>
    </location>
</feature>
<evidence type="ECO:0000256" key="1">
    <source>
        <dbReference type="SAM" id="SignalP"/>
    </source>
</evidence>
<keyword evidence="1" id="KW-0732">Signal</keyword>
<evidence type="ECO:0000313" key="4">
    <source>
        <dbReference type="Proteomes" id="UP001180081"/>
    </source>
</evidence>
<evidence type="ECO:0000313" key="3">
    <source>
        <dbReference type="EMBL" id="MDN3576971.1"/>
    </source>
</evidence>
<organism evidence="3 4">
    <name type="scientific">Chitinimonas viridis</name>
    <dbReference type="NCBI Taxonomy" id="664880"/>
    <lineage>
        <taxon>Bacteria</taxon>
        <taxon>Pseudomonadati</taxon>
        <taxon>Pseudomonadota</taxon>
        <taxon>Betaproteobacteria</taxon>
        <taxon>Neisseriales</taxon>
        <taxon>Chitinibacteraceae</taxon>
        <taxon>Chitinimonas</taxon>
    </lineage>
</organism>
<sequence length="291" mass="29832">MRYGLLLVLCLPLAACSINVDNDEKTGDIRKVHVSIGGMGGVKGNGVVTKESRTLTVVKTVQSTGSMDVDVRIGDTPSMVVEGDENLVKLVVTEQVGDKLIIKTEGAFSTEQGLKVSIVTPALASLENTGSGDVTVRGLAGGDLLVESTGSGETSLSGKLGKLTVRMVGSGDLVGDGLLPTDVKIDVLGSGEARLGRIEVDRFEAAIKGSGGVEASGLAKMLEGNVMGSGELDLQGLQSQEAKLDLMGSGDMRVHAVASVIANAMGSGDITIWGKPAKQQLSGENARLAAE</sequence>
<feature type="domain" description="Putative auto-transporter adhesin head GIN" evidence="2">
    <location>
        <begin position="60"/>
        <end position="177"/>
    </location>
</feature>
<dbReference type="Pfam" id="PF10988">
    <property type="entry name" value="DUF2807"/>
    <property type="match status" value="2"/>
</dbReference>
<keyword evidence="4" id="KW-1185">Reference proteome</keyword>
<comment type="caution">
    <text evidence="3">The sequence shown here is derived from an EMBL/GenBank/DDBJ whole genome shotgun (WGS) entry which is preliminary data.</text>
</comment>
<dbReference type="EMBL" id="JAUFPU010000008">
    <property type="protein sequence ID" value="MDN3576971.1"/>
    <property type="molecule type" value="Genomic_DNA"/>
</dbReference>
<name>A0ABT8B5M3_9NEIS</name>
<dbReference type="InterPro" id="IPR021255">
    <property type="entry name" value="DUF2807"/>
</dbReference>
<dbReference type="PANTHER" id="PTHR39200:SF1">
    <property type="entry name" value="AUTO-TRANSPORTER ADHESIN HEAD GIN DOMAIN-CONTAINING PROTEIN-RELATED"/>
    <property type="match status" value="1"/>
</dbReference>
<proteinExistence type="predicted"/>
<accession>A0ABT8B5M3</accession>
<reference evidence="3" key="1">
    <citation type="journal article" date="2014" name="Int. J. Syst. Evol. Microbiol.">
        <title>Complete genome of a new Firmicutes species belonging to the dominant human colonic microbiota ('Ruminococcus bicirculans') reveals two chromosomes and a selective capacity to utilize plant glucans.</title>
        <authorList>
            <consortium name="NISC Comparative Sequencing Program"/>
            <person name="Wegmann U."/>
            <person name="Louis P."/>
            <person name="Goesmann A."/>
            <person name="Henrissat B."/>
            <person name="Duncan S.H."/>
            <person name="Flint H.J."/>
        </authorList>
    </citation>
    <scope>NUCLEOTIDE SEQUENCE</scope>
    <source>
        <strain evidence="3">CECT 7703</strain>
    </source>
</reference>
<feature type="chain" id="PRO_5047295988" evidence="1">
    <location>
        <begin position="21"/>
        <end position="291"/>
    </location>
</feature>
<dbReference type="RefSeq" id="WP_290332452.1">
    <property type="nucleotide sequence ID" value="NZ_JAUFPU010000008.1"/>
</dbReference>
<dbReference type="Proteomes" id="UP001180081">
    <property type="component" value="Unassembled WGS sequence"/>
</dbReference>
<dbReference type="PANTHER" id="PTHR39200">
    <property type="entry name" value="HYPOTHETICAL EXPORTED PROTEIN"/>
    <property type="match status" value="1"/>
</dbReference>
<evidence type="ECO:0000259" key="2">
    <source>
        <dbReference type="Pfam" id="PF10988"/>
    </source>
</evidence>
<feature type="signal peptide" evidence="1">
    <location>
        <begin position="1"/>
        <end position="20"/>
    </location>
</feature>
<protein>
    <submittedName>
        <fullName evidence="3">Head GIN domain-containing protein</fullName>
    </submittedName>
</protein>
<gene>
    <name evidence="3" type="ORF">QWZ03_09355</name>
</gene>